<evidence type="ECO:0000256" key="7">
    <source>
        <dbReference type="ARBA" id="ARBA00022989"/>
    </source>
</evidence>
<dbReference type="InterPro" id="IPR006028">
    <property type="entry name" value="GABAA/Glycine_rcpt"/>
</dbReference>
<dbReference type="InterPro" id="IPR006029">
    <property type="entry name" value="Neurotrans-gated_channel_TM"/>
</dbReference>
<feature type="transmembrane region" description="Helical" evidence="11">
    <location>
        <begin position="422"/>
        <end position="444"/>
    </location>
</feature>
<dbReference type="SUPFAM" id="SSF63712">
    <property type="entry name" value="Nicotinic receptor ligand binding domain-like"/>
    <property type="match status" value="1"/>
</dbReference>
<dbReference type="InterPro" id="IPR006202">
    <property type="entry name" value="Neur_chan_lig-bd"/>
</dbReference>
<feature type="signal peptide" evidence="12">
    <location>
        <begin position="1"/>
        <end position="22"/>
    </location>
</feature>
<keyword evidence="4" id="KW-1003">Cell membrane</keyword>
<dbReference type="GO" id="GO:0004888">
    <property type="term" value="F:transmembrane signaling receptor activity"/>
    <property type="evidence" value="ECO:0007669"/>
    <property type="project" value="InterPro"/>
</dbReference>
<dbReference type="GO" id="GO:0005230">
    <property type="term" value="F:extracellular ligand-gated monoatomic ion channel activity"/>
    <property type="evidence" value="ECO:0007669"/>
    <property type="project" value="InterPro"/>
</dbReference>
<dbReference type="Gene3D" id="1.20.58.390">
    <property type="entry name" value="Neurotransmitter-gated ion-channel transmembrane domain"/>
    <property type="match status" value="2"/>
</dbReference>
<keyword evidence="7 11" id="KW-1133">Transmembrane helix</keyword>
<evidence type="ECO:0000256" key="10">
    <source>
        <dbReference type="ARBA" id="ARBA00023303"/>
    </source>
</evidence>
<dbReference type="Proteomes" id="UP000005204">
    <property type="component" value="Unassembled WGS sequence"/>
</dbReference>
<keyword evidence="8" id="KW-0406">Ion transport</keyword>
<keyword evidence="5 11" id="KW-0812">Transmembrane</keyword>
<evidence type="ECO:0000256" key="5">
    <source>
        <dbReference type="ARBA" id="ARBA00022692"/>
    </source>
</evidence>
<evidence type="ECO:0000256" key="4">
    <source>
        <dbReference type="ARBA" id="ARBA00022475"/>
    </source>
</evidence>
<dbReference type="Pfam" id="PF02932">
    <property type="entry name" value="Neur_chan_memb"/>
    <property type="match status" value="1"/>
</dbReference>
<dbReference type="FunFam" id="1.20.58.390:FF:000021">
    <property type="entry name" value="glutamate-gated chloride channel isoform X12"/>
    <property type="match status" value="1"/>
</dbReference>
<comment type="subcellular location">
    <subcellularLocation>
        <location evidence="2">Cell membrane</location>
    </subcellularLocation>
    <subcellularLocation>
        <location evidence="1">Membrane</location>
        <topology evidence="1">Multi-pass membrane protein</topology>
    </subcellularLocation>
</comment>
<dbReference type="EnsemblMetazoa" id="XM_038012921.1">
    <property type="protein sequence ID" value="XP_037868849.1"/>
    <property type="gene ID" value="LOC101737337"/>
</dbReference>
<evidence type="ECO:0000256" key="12">
    <source>
        <dbReference type="SAM" id="SignalP"/>
    </source>
</evidence>
<dbReference type="GO" id="GO:0099095">
    <property type="term" value="F:ligand-gated monoatomic anion channel activity"/>
    <property type="evidence" value="ECO:0007669"/>
    <property type="project" value="UniProtKB-ARBA"/>
</dbReference>
<dbReference type="InterPro" id="IPR006201">
    <property type="entry name" value="Neur_channel"/>
</dbReference>
<accession>A0A8R2QU61</accession>
<dbReference type="SUPFAM" id="SSF90112">
    <property type="entry name" value="Neurotransmitter-gated ion-channel transmembrane pore"/>
    <property type="match status" value="1"/>
</dbReference>
<dbReference type="PANTHER" id="PTHR18945">
    <property type="entry name" value="NEUROTRANSMITTER GATED ION CHANNEL"/>
    <property type="match status" value="1"/>
</dbReference>
<dbReference type="Gene3D" id="2.70.170.10">
    <property type="entry name" value="Neurotransmitter-gated ion-channel ligand-binding domain"/>
    <property type="match status" value="1"/>
</dbReference>
<evidence type="ECO:0000313" key="16">
    <source>
        <dbReference type="Proteomes" id="UP000005204"/>
    </source>
</evidence>
<keyword evidence="16" id="KW-1185">Reference proteome</keyword>
<feature type="domain" description="Neurotransmitter-gated ion-channel transmembrane" evidence="14">
    <location>
        <begin position="365"/>
        <end position="452"/>
    </location>
</feature>
<dbReference type="PRINTS" id="PR00253">
    <property type="entry name" value="GABAARECEPTR"/>
</dbReference>
<dbReference type="InterPro" id="IPR036719">
    <property type="entry name" value="Neuro-gated_channel_TM_sf"/>
</dbReference>
<evidence type="ECO:0000256" key="9">
    <source>
        <dbReference type="ARBA" id="ARBA00023136"/>
    </source>
</evidence>
<proteinExistence type="predicted"/>
<evidence type="ECO:0000259" key="13">
    <source>
        <dbReference type="Pfam" id="PF02931"/>
    </source>
</evidence>
<dbReference type="CDD" id="cd19049">
    <property type="entry name" value="LGIC_TM_anion"/>
    <property type="match status" value="1"/>
</dbReference>
<reference evidence="16" key="1">
    <citation type="journal article" date="2008" name="Insect Biochem. Mol. Biol.">
        <title>The genome of a lepidopteran model insect, the silkworm Bombyx mori.</title>
        <authorList>
            <consortium name="International Silkworm Genome Consortium"/>
        </authorList>
    </citation>
    <scope>NUCLEOTIDE SEQUENCE [LARGE SCALE GENOMIC DNA]</scope>
    <source>
        <strain evidence="16">p50T</strain>
    </source>
</reference>
<dbReference type="Pfam" id="PF02931">
    <property type="entry name" value="Neur_chan_LBD"/>
    <property type="match status" value="1"/>
</dbReference>
<evidence type="ECO:0000256" key="8">
    <source>
        <dbReference type="ARBA" id="ARBA00023065"/>
    </source>
</evidence>
<dbReference type="CDD" id="cd18987">
    <property type="entry name" value="LGIC_ECD_anion"/>
    <property type="match status" value="1"/>
</dbReference>
<feature type="transmembrane region" description="Helical" evidence="11">
    <location>
        <begin position="307"/>
        <end position="330"/>
    </location>
</feature>
<sequence length="549" mass="62695">MGWSCVVARAVAFILMLGKISAFTSDIFAAGKSDKEILDNLLKNTRYDKRLLPPVDDPEFCCGLTSPNDSLAQNRVGFSSLRPRSHNRGVLTVNVSVLLLSLASPDESSLKYEVEFLLQQQWYDPRLRYSNQSHYDYLNAIHHHEDIWLPDTYFIMHGDFKEYSEHSRDPIIPMHFALRIYRNGTINYLMRRHLILSCQGRLNIFPFDDPLCSFALESISYEQSAITYVWKNDEDTLRKSPSLTTLNAYLIQNQTIPCPIKASWRAEGNSLYEEDEELTCNLCQRRFEEQGNYSCLKVDLIFTRDRAFYFTTVFIPGIILVTSSFITFWLEWNAVPARSMIGNYSCLRVDLIFTRDRSFYFTTVFIPGIILVTSSFITFWLEWNAVPARVMIGVTTMLNFFTTSNGFRSTLPVVSNLTAMNVWDGVCMCFIYASLLEFVCVNYVGRKRPLHNVVYRPGENPVTQGDKKRESTGAADLVSCTACTGPPGSCTHTANNGGVSEPCFVQVRKKEPPHPIRVAKTIDVIARITFPTAYAVFLIFFFIHYKAFS</sequence>
<evidence type="ECO:0000256" key="3">
    <source>
        <dbReference type="ARBA" id="ARBA00022448"/>
    </source>
</evidence>
<dbReference type="AlphaFoldDB" id="A0A8R2QU61"/>
<dbReference type="InterPro" id="IPR038050">
    <property type="entry name" value="Neuro_actylchol_rec"/>
</dbReference>
<evidence type="ECO:0000256" key="1">
    <source>
        <dbReference type="ARBA" id="ARBA00004141"/>
    </source>
</evidence>
<dbReference type="InterPro" id="IPR036734">
    <property type="entry name" value="Neur_chan_lig-bd_sf"/>
</dbReference>
<feature type="domain" description="Neurotransmitter-gated ion-channel ligand-binding" evidence="13">
    <location>
        <begin position="80"/>
        <end position="282"/>
    </location>
</feature>
<feature type="transmembrane region" description="Helical" evidence="11">
    <location>
        <begin position="358"/>
        <end position="381"/>
    </location>
</feature>
<keyword evidence="9 11" id="KW-0472">Membrane</keyword>
<name>A0A8R2QU61_BOMMO</name>
<evidence type="ECO:0000256" key="2">
    <source>
        <dbReference type="ARBA" id="ARBA00004236"/>
    </source>
</evidence>
<evidence type="ECO:0000313" key="15">
    <source>
        <dbReference type="EnsemblMetazoa" id="XP_037868849.1"/>
    </source>
</evidence>
<evidence type="ECO:0000256" key="6">
    <source>
        <dbReference type="ARBA" id="ARBA00022729"/>
    </source>
</evidence>
<keyword evidence="3" id="KW-0813">Transport</keyword>
<dbReference type="GO" id="GO:0005254">
    <property type="term" value="F:chloride channel activity"/>
    <property type="evidence" value="ECO:0007669"/>
    <property type="project" value="UniProtKB-ARBA"/>
</dbReference>
<evidence type="ECO:0000259" key="14">
    <source>
        <dbReference type="Pfam" id="PF02932"/>
    </source>
</evidence>
<keyword evidence="6 12" id="KW-0732">Signal</keyword>
<reference evidence="15" key="2">
    <citation type="submission" date="2022-06" db="UniProtKB">
        <authorList>
            <consortium name="EnsemblMetazoa"/>
        </authorList>
    </citation>
    <scope>IDENTIFICATION</scope>
    <source>
        <strain evidence="15">p50T (Dazao)</strain>
    </source>
</reference>
<keyword evidence="10" id="KW-0407">Ion channel</keyword>
<protein>
    <recommendedName>
        <fullName evidence="17">PH-sensitive chloride channel 1</fullName>
    </recommendedName>
</protein>
<feature type="chain" id="PRO_5035791958" description="PH-sensitive chloride channel 1" evidence="12">
    <location>
        <begin position="23"/>
        <end position="549"/>
    </location>
</feature>
<dbReference type="GO" id="GO:0005886">
    <property type="term" value="C:plasma membrane"/>
    <property type="evidence" value="ECO:0007669"/>
    <property type="project" value="UniProtKB-SubCell"/>
</dbReference>
<evidence type="ECO:0000256" key="11">
    <source>
        <dbReference type="SAM" id="Phobius"/>
    </source>
</evidence>
<evidence type="ECO:0008006" key="17">
    <source>
        <dbReference type="Google" id="ProtNLM"/>
    </source>
</evidence>
<feature type="transmembrane region" description="Helical" evidence="11">
    <location>
        <begin position="524"/>
        <end position="545"/>
    </location>
</feature>
<organism evidence="15 16">
    <name type="scientific">Bombyx mori</name>
    <name type="common">Silk moth</name>
    <dbReference type="NCBI Taxonomy" id="7091"/>
    <lineage>
        <taxon>Eukaryota</taxon>
        <taxon>Metazoa</taxon>
        <taxon>Ecdysozoa</taxon>
        <taxon>Arthropoda</taxon>
        <taxon>Hexapoda</taxon>
        <taxon>Insecta</taxon>
        <taxon>Pterygota</taxon>
        <taxon>Neoptera</taxon>
        <taxon>Endopterygota</taxon>
        <taxon>Lepidoptera</taxon>
        <taxon>Glossata</taxon>
        <taxon>Ditrysia</taxon>
        <taxon>Bombycoidea</taxon>
        <taxon>Bombycidae</taxon>
        <taxon>Bombycinae</taxon>
        <taxon>Bombyx</taxon>
    </lineage>
</organism>